<name>A0ABP9G1K3_9MICC</name>
<organism evidence="1 2">
    <name type="scientific">Nesterenkonia rhizosphaerae</name>
    <dbReference type="NCBI Taxonomy" id="1348272"/>
    <lineage>
        <taxon>Bacteria</taxon>
        <taxon>Bacillati</taxon>
        <taxon>Actinomycetota</taxon>
        <taxon>Actinomycetes</taxon>
        <taxon>Micrococcales</taxon>
        <taxon>Micrococcaceae</taxon>
        <taxon>Nesterenkonia</taxon>
    </lineage>
</organism>
<gene>
    <name evidence="1" type="ORF">GCM10025790_22040</name>
</gene>
<keyword evidence="2" id="KW-1185">Reference proteome</keyword>
<evidence type="ECO:0000313" key="2">
    <source>
        <dbReference type="Proteomes" id="UP001500368"/>
    </source>
</evidence>
<dbReference type="EMBL" id="BAABLW010000007">
    <property type="protein sequence ID" value="GAA4924410.1"/>
    <property type="molecule type" value="Genomic_DNA"/>
</dbReference>
<reference evidence="2" key="1">
    <citation type="journal article" date="2019" name="Int. J. Syst. Evol. Microbiol.">
        <title>The Global Catalogue of Microorganisms (GCM) 10K type strain sequencing project: providing services to taxonomists for standard genome sequencing and annotation.</title>
        <authorList>
            <consortium name="The Broad Institute Genomics Platform"/>
            <consortium name="The Broad Institute Genome Sequencing Center for Infectious Disease"/>
            <person name="Wu L."/>
            <person name="Ma J."/>
        </authorList>
    </citation>
    <scope>NUCLEOTIDE SEQUENCE [LARGE SCALE GENOMIC DNA]</scope>
    <source>
        <strain evidence="2">JCM 19129</strain>
    </source>
</reference>
<evidence type="ECO:0000313" key="1">
    <source>
        <dbReference type="EMBL" id="GAA4924410.1"/>
    </source>
</evidence>
<comment type="caution">
    <text evidence="1">The sequence shown here is derived from an EMBL/GenBank/DDBJ whole genome shotgun (WGS) entry which is preliminary data.</text>
</comment>
<dbReference type="RefSeq" id="WP_345478057.1">
    <property type="nucleotide sequence ID" value="NZ_BAABLW010000007.1"/>
</dbReference>
<accession>A0ABP9G1K3</accession>
<sequence>MSWTPALTASEKKSALRSSLPPKLAKAQMQLDKLPPSAVILDRNDHAWQQGKTYNISGFGDPYWYRAYGDDSCVSSFELAQIIDGEFTVIHPAQRANHD</sequence>
<dbReference type="Proteomes" id="UP001500368">
    <property type="component" value="Unassembled WGS sequence"/>
</dbReference>
<protein>
    <submittedName>
        <fullName evidence="1">Uncharacterized protein</fullName>
    </submittedName>
</protein>
<proteinExistence type="predicted"/>